<dbReference type="InterPro" id="IPR051260">
    <property type="entry name" value="Diverse_substr_monoxygenases"/>
</dbReference>
<accession>A0A938Y6J2</accession>
<sequence>MSLVVGIEIEGDGGHPAAWRAADHPPDTLLSARRIGTLVGELEEAGVGFLTIADATPSGAGGAVPARLDPVVLASLLSASTTAIGLVPQVHTAHGEPFHIANQLSSLDHGSRGRAGWWVGTEASADRARAAGQPWPAHPAVLAAEASDVVDAARRLWDSWEDDAIIADEISGRFLDADKVHHIDFRGDQFSIRGPGLMPRPIQGGVPVFADAGHLRPGLADVVVVRGPSVSAVAAAAGAARAAGAPRVVTEVEVVLDAGGGAANDRLAALDANTPWPRGERVRLVGHPDPVAVGLRELAGSVDGVRVIPAVLDVDLPVLTAAVLPALGDLVRVPRPGGRLRDLFGLPRPASRYAHLAIERESVRGV</sequence>
<dbReference type="GO" id="GO:0004497">
    <property type="term" value="F:monooxygenase activity"/>
    <property type="evidence" value="ECO:0007669"/>
    <property type="project" value="UniProtKB-KW"/>
</dbReference>
<evidence type="ECO:0000256" key="3">
    <source>
        <dbReference type="ARBA" id="ARBA00023002"/>
    </source>
</evidence>
<dbReference type="InterPro" id="IPR036661">
    <property type="entry name" value="Luciferase-like_sf"/>
</dbReference>
<evidence type="ECO:0000313" key="7">
    <source>
        <dbReference type="Proteomes" id="UP000663792"/>
    </source>
</evidence>
<evidence type="ECO:0000259" key="5">
    <source>
        <dbReference type="Pfam" id="PF00296"/>
    </source>
</evidence>
<feature type="domain" description="Luciferase-like" evidence="5">
    <location>
        <begin position="30"/>
        <end position="227"/>
    </location>
</feature>
<protein>
    <submittedName>
        <fullName evidence="6">LLM class flavin-dependent oxidoreductase</fullName>
    </submittedName>
</protein>
<keyword evidence="1" id="KW-0285">Flavoprotein</keyword>
<evidence type="ECO:0000256" key="4">
    <source>
        <dbReference type="ARBA" id="ARBA00023033"/>
    </source>
</evidence>
<dbReference type="AlphaFoldDB" id="A0A938Y6J2"/>
<evidence type="ECO:0000313" key="6">
    <source>
        <dbReference type="EMBL" id="MBM9466710.1"/>
    </source>
</evidence>
<gene>
    <name evidence="6" type="ORF">JL106_05365</name>
</gene>
<proteinExistence type="predicted"/>
<dbReference type="PANTHER" id="PTHR30011">
    <property type="entry name" value="ALKANESULFONATE MONOOXYGENASE-RELATED"/>
    <property type="match status" value="1"/>
</dbReference>
<comment type="caution">
    <text evidence="6">The sequence shown here is derived from an EMBL/GenBank/DDBJ whole genome shotgun (WGS) entry which is preliminary data.</text>
</comment>
<dbReference type="EMBL" id="JAERWK010000007">
    <property type="protein sequence ID" value="MBM9466710.1"/>
    <property type="molecule type" value="Genomic_DNA"/>
</dbReference>
<dbReference type="Proteomes" id="UP000663792">
    <property type="component" value="Unassembled WGS sequence"/>
</dbReference>
<evidence type="ECO:0000256" key="1">
    <source>
        <dbReference type="ARBA" id="ARBA00022630"/>
    </source>
</evidence>
<dbReference type="SUPFAM" id="SSF51679">
    <property type="entry name" value="Bacterial luciferase-like"/>
    <property type="match status" value="1"/>
</dbReference>
<keyword evidence="3" id="KW-0560">Oxidoreductase</keyword>
<dbReference type="Pfam" id="PF00296">
    <property type="entry name" value="Bac_luciferase"/>
    <property type="match status" value="1"/>
</dbReference>
<dbReference type="GO" id="GO:0016705">
    <property type="term" value="F:oxidoreductase activity, acting on paired donors, with incorporation or reduction of molecular oxygen"/>
    <property type="evidence" value="ECO:0007669"/>
    <property type="project" value="InterPro"/>
</dbReference>
<evidence type="ECO:0000256" key="2">
    <source>
        <dbReference type="ARBA" id="ARBA00022643"/>
    </source>
</evidence>
<keyword evidence="2" id="KW-0288">FMN</keyword>
<dbReference type="Gene3D" id="3.20.20.30">
    <property type="entry name" value="Luciferase-like domain"/>
    <property type="match status" value="1"/>
</dbReference>
<name>A0A938Y6J2_9ACTN</name>
<keyword evidence="7" id="KW-1185">Reference proteome</keyword>
<dbReference type="PANTHER" id="PTHR30011:SF16">
    <property type="entry name" value="C2H2 FINGER DOMAIN TRANSCRIPTION FACTOR (EUROFUNG)-RELATED"/>
    <property type="match status" value="1"/>
</dbReference>
<dbReference type="RefSeq" id="WP_205259667.1">
    <property type="nucleotide sequence ID" value="NZ_JAERWK010000007.1"/>
</dbReference>
<keyword evidence="4" id="KW-0503">Monooxygenase</keyword>
<organism evidence="6 7">
    <name type="scientific">Nakamurella leprariae</name>
    <dbReference type="NCBI Taxonomy" id="2803911"/>
    <lineage>
        <taxon>Bacteria</taxon>
        <taxon>Bacillati</taxon>
        <taxon>Actinomycetota</taxon>
        <taxon>Actinomycetes</taxon>
        <taxon>Nakamurellales</taxon>
        <taxon>Nakamurellaceae</taxon>
        <taxon>Nakamurella</taxon>
    </lineage>
</organism>
<dbReference type="InterPro" id="IPR011251">
    <property type="entry name" value="Luciferase-like_dom"/>
</dbReference>
<reference evidence="6" key="1">
    <citation type="submission" date="2021-01" db="EMBL/GenBank/DDBJ databases">
        <title>YIM 132084 draft genome.</title>
        <authorList>
            <person name="An D."/>
        </authorList>
    </citation>
    <scope>NUCLEOTIDE SEQUENCE</scope>
    <source>
        <strain evidence="6">YIM 132084</strain>
    </source>
</reference>